<organism evidence="4 5">
    <name type="scientific">Pseudodesulfovibrio sediminis</name>
    <dbReference type="NCBI Taxonomy" id="2810563"/>
    <lineage>
        <taxon>Bacteria</taxon>
        <taxon>Pseudomonadati</taxon>
        <taxon>Thermodesulfobacteriota</taxon>
        <taxon>Desulfovibrionia</taxon>
        <taxon>Desulfovibrionales</taxon>
        <taxon>Desulfovibrionaceae</taxon>
    </lineage>
</organism>
<feature type="transmembrane region" description="Helical" evidence="2">
    <location>
        <begin position="166"/>
        <end position="190"/>
    </location>
</feature>
<feature type="transmembrane region" description="Helical" evidence="2">
    <location>
        <begin position="46"/>
        <end position="69"/>
    </location>
</feature>
<keyword evidence="5" id="KW-1185">Reference proteome</keyword>
<feature type="transmembrane region" description="Helical" evidence="2">
    <location>
        <begin position="243"/>
        <end position="260"/>
    </location>
</feature>
<feature type="transmembrane region" description="Helical" evidence="2">
    <location>
        <begin position="202"/>
        <end position="223"/>
    </location>
</feature>
<feature type="region of interest" description="Disordered" evidence="1">
    <location>
        <begin position="110"/>
        <end position="144"/>
    </location>
</feature>
<dbReference type="InterPro" id="IPR036259">
    <property type="entry name" value="MFS_trans_sf"/>
</dbReference>
<evidence type="ECO:0000256" key="2">
    <source>
        <dbReference type="SAM" id="Phobius"/>
    </source>
</evidence>
<dbReference type="PANTHER" id="PTHR40659:SF1">
    <property type="entry name" value="NICKEL_COBALT EFFLUX SYSTEM RCNA"/>
    <property type="match status" value="1"/>
</dbReference>
<dbReference type="Pfam" id="PF11162">
    <property type="entry name" value="DUF2946"/>
    <property type="match status" value="1"/>
</dbReference>
<feature type="transmembrane region" description="Helical" evidence="2">
    <location>
        <begin position="81"/>
        <end position="100"/>
    </location>
</feature>
<dbReference type="PANTHER" id="PTHR40659">
    <property type="entry name" value="NICKEL/COBALT EFFLUX SYSTEM RCNA"/>
    <property type="match status" value="1"/>
</dbReference>
<evidence type="ECO:0000313" key="5">
    <source>
        <dbReference type="Proteomes" id="UP001053296"/>
    </source>
</evidence>
<keyword evidence="2" id="KW-0472">Membrane</keyword>
<dbReference type="RefSeq" id="WP_229590755.1">
    <property type="nucleotide sequence ID" value="NZ_AP024485.1"/>
</dbReference>
<evidence type="ECO:0000256" key="1">
    <source>
        <dbReference type="SAM" id="MobiDB-lite"/>
    </source>
</evidence>
<evidence type="ECO:0000259" key="3">
    <source>
        <dbReference type="Pfam" id="PF13386"/>
    </source>
</evidence>
<sequence length="261" mass="28630">MELDSIFWVALQSSLVLGLVHGINPCGHSWLVLAPFVYGEKQGRRVFSLTSAFIMGTTLGCLIIGLTLGSISLAIPASLTFYVDLATFVILMALGSILIVKPSLLHNHDHDHDHDHAHGHDHTHDHQHHDSHDHHDHEHHHDDHEHDHAACAHCHGTPSKTKTITLWGLFSIGFINMIVPCPTVAIMYTYALDSGSVFKGTMVFASYALGTAIALAGVIYAIYKATSFVRALKQEWIEPMVMRTAGALTIAFGAYSLYLSV</sequence>
<evidence type="ECO:0000313" key="4">
    <source>
        <dbReference type="EMBL" id="BCS88765.1"/>
    </source>
</evidence>
<gene>
    <name evidence="4" type="ORF">PSDVSF_20070</name>
</gene>
<dbReference type="Proteomes" id="UP001053296">
    <property type="component" value="Chromosome"/>
</dbReference>
<dbReference type="InterPro" id="IPR021333">
    <property type="entry name" value="DUF2946"/>
</dbReference>
<dbReference type="Pfam" id="PF13386">
    <property type="entry name" value="DsbD_2"/>
    <property type="match status" value="1"/>
</dbReference>
<accession>A0ABM7P730</accession>
<keyword evidence="2" id="KW-1133">Transmembrane helix</keyword>
<name>A0ABM7P730_9BACT</name>
<proteinExistence type="predicted"/>
<keyword evidence="2" id="KW-0812">Transmembrane</keyword>
<reference evidence="4" key="1">
    <citation type="journal article" date="2022" name="Arch. Microbiol.">
        <title>Pseudodesulfovibrio sediminis sp. nov., a mesophilic and neutrophilic sulfate-reducing bacterium isolated from sediment of a brackish lake.</title>
        <authorList>
            <person name="Takahashi A."/>
            <person name="Kojima H."/>
            <person name="Watanabe M."/>
            <person name="Fukui M."/>
        </authorList>
    </citation>
    <scope>NUCLEOTIDE SEQUENCE</scope>
    <source>
        <strain evidence="4">SF6</strain>
    </source>
</reference>
<dbReference type="InterPro" id="IPR039447">
    <property type="entry name" value="UreH-like_TM_dom"/>
</dbReference>
<feature type="domain" description="Urease accessory protein UreH-like transmembrane" evidence="3">
    <location>
        <begin position="161"/>
        <end position="255"/>
    </location>
</feature>
<dbReference type="SUPFAM" id="SSF103473">
    <property type="entry name" value="MFS general substrate transporter"/>
    <property type="match status" value="1"/>
</dbReference>
<protein>
    <recommendedName>
        <fullName evidence="3">Urease accessory protein UreH-like transmembrane domain-containing protein</fullName>
    </recommendedName>
</protein>
<dbReference type="InterPro" id="IPR051224">
    <property type="entry name" value="NiCoT_RcnA"/>
</dbReference>
<dbReference type="EMBL" id="AP024485">
    <property type="protein sequence ID" value="BCS88765.1"/>
    <property type="molecule type" value="Genomic_DNA"/>
</dbReference>